<keyword evidence="3" id="KW-1185">Reference proteome</keyword>
<accession>A0AA46TE15</accession>
<dbReference type="EMBL" id="CP094970">
    <property type="protein sequence ID" value="UYM03380.1"/>
    <property type="molecule type" value="Genomic_DNA"/>
</dbReference>
<dbReference type="Gene3D" id="3.40.630.30">
    <property type="match status" value="1"/>
</dbReference>
<dbReference type="Proteomes" id="UP001164390">
    <property type="component" value="Chromosome"/>
</dbReference>
<sequence>MQQSGLATGVTVRRPRLDDDRRIFALVAAYGNAVVGFPDFTLDEVRDELNEPGFVLETDGWVAHDAAGELVGYATAFCRPGSDQVAVDVISLDVGVARWMLDTTLDRAREMGRASGHERVTVDKGTYRQDTTMRTLLADRGFEPATSFYRMRIDGPAVERDPRLPPGLDLRSAGAAESVRRDAHAVREESFVEHFGTEAQTYDDWTALLQSKARFDWDNLRVAYVDDEPVAMIHVTDQFVEDERCGYVAQIGVVERARGRGIAKALLRKAFADDAARDLDGTILHVDSNNTTPALGLYESVGMRTVLVIDVWRSEVATGGT</sequence>
<dbReference type="RefSeq" id="WP_271631985.1">
    <property type="nucleotide sequence ID" value="NZ_CP094970.1"/>
</dbReference>
<reference evidence="2" key="1">
    <citation type="submission" date="2022-01" db="EMBL/GenBank/DDBJ databases">
        <title>Nocardioidaceae gen. sp. A5X3R13.</title>
        <authorList>
            <person name="Lopez Marin M.A."/>
            <person name="Uhlik O."/>
        </authorList>
    </citation>
    <scope>NUCLEOTIDE SEQUENCE</scope>
    <source>
        <strain evidence="2">A5X3R13</strain>
    </source>
</reference>
<protein>
    <submittedName>
        <fullName evidence="2">GNAT family N-acetyltransferase</fullName>
    </submittedName>
</protein>
<proteinExistence type="predicted"/>
<gene>
    <name evidence="2" type="ORF">L0C25_12510</name>
</gene>
<dbReference type="KEGG" id="sgrg:L0C25_12510"/>
<dbReference type="CDD" id="cd04301">
    <property type="entry name" value="NAT_SF"/>
    <property type="match status" value="1"/>
</dbReference>
<organism evidence="2 3">
    <name type="scientific">Solicola gregarius</name>
    <dbReference type="NCBI Taxonomy" id="2908642"/>
    <lineage>
        <taxon>Bacteria</taxon>
        <taxon>Bacillati</taxon>
        <taxon>Actinomycetota</taxon>
        <taxon>Actinomycetes</taxon>
        <taxon>Propionibacteriales</taxon>
        <taxon>Nocardioidaceae</taxon>
        <taxon>Solicola</taxon>
    </lineage>
</organism>
<evidence type="ECO:0000313" key="2">
    <source>
        <dbReference type="EMBL" id="UYM03380.1"/>
    </source>
</evidence>
<feature type="domain" description="N-acetyltransferase" evidence="1">
    <location>
        <begin position="10"/>
        <end position="165"/>
    </location>
</feature>
<dbReference type="AlphaFoldDB" id="A0AA46TE15"/>
<evidence type="ECO:0000259" key="1">
    <source>
        <dbReference type="PROSITE" id="PS51186"/>
    </source>
</evidence>
<dbReference type="GO" id="GO:0016747">
    <property type="term" value="F:acyltransferase activity, transferring groups other than amino-acyl groups"/>
    <property type="evidence" value="ECO:0007669"/>
    <property type="project" value="InterPro"/>
</dbReference>
<dbReference type="InterPro" id="IPR000182">
    <property type="entry name" value="GNAT_dom"/>
</dbReference>
<dbReference type="InterPro" id="IPR016181">
    <property type="entry name" value="Acyl_CoA_acyltransferase"/>
</dbReference>
<dbReference type="SUPFAM" id="SSF55729">
    <property type="entry name" value="Acyl-CoA N-acyltransferases (Nat)"/>
    <property type="match status" value="2"/>
</dbReference>
<feature type="domain" description="N-acetyltransferase" evidence="1">
    <location>
        <begin position="168"/>
        <end position="321"/>
    </location>
</feature>
<dbReference type="PROSITE" id="PS51186">
    <property type="entry name" value="GNAT"/>
    <property type="match status" value="2"/>
</dbReference>
<evidence type="ECO:0000313" key="3">
    <source>
        <dbReference type="Proteomes" id="UP001164390"/>
    </source>
</evidence>
<dbReference type="Pfam" id="PF00583">
    <property type="entry name" value="Acetyltransf_1"/>
    <property type="match status" value="1"/>
</dbReference>
<name>A0AA46TE15_9ACTN</name>